<gene>
    <name evidence="5" type="ORF">LN051_00335</name>
</gene>
<feature type="compositionally biased region" description="Polar residues" evidence="3">
    <location>
        <begin position="264"/>
        <end position="296"/>
    </location>
</feature>
<organism evidence="5 6">
    <name type="scientific">Staphylococcus ratti</name>
    <dbReference type="NCBI Taxonomy" id="2892440"/>
    <lineage>
        <taxon>Bacteria</taxon>
        <taxon>Bacillati</taxon>
        <taxon>Bacillota</taxon>
        <taxon>Bacilli</taxon>
        <taxon>Bacillales</taxon>
        <taxon>Staphylococcaceae</taxon>
        <taxon>Staphylococcus</taxon>
    </lineage>
</organism>
<reference evidence="5 6" key="1">
    <citation type="journal article" date="2022" name="Pathogens">
        <title>Staphylococcus ratti sp. nov. Isolated from a Lab Rat.</title>
        <authorList>
            <person name="Kovarovic V."/>
            <person name="Sedlacek I."/>
            <person name="Petras P."/>
            <person name="Kralova S."/>
            <person name="Maslanova I."/>
            <person name="Svec P."/>
            <person name="Neumann-Schaal M."/>
            <person name="Botka T."/>
            <person name="Gelbicova T."/>
            <person name="Stankova E."/>
            <person name="Doskar J."/>
            <person name="Pantucek R."/>
        </authorList>
    </citation>
    <scope>NUCLEOTIDE SEQUENCE [LARGE SCALE GENOMIC DNA]</scope>
    <source>
        <strain evidence="5 6">CCM 9025</strain>
    </source>
</reference>
<dbReference type="EMBL" id="CP086654">
    <property type="protein sequence ID" value="UEX90161.1"/>
    <property type="molecule type" value="Genomic_DNA"/>
</dbReference>
<dbReference type="InterPro" id="IPR007921">
    <property type="entry name" value="CHAP_dom"/>
</dbReference>
<dbReference type="PANTHER" id="PTHR33308:SF9">
    <property type="entry name" value="PEPTIDOGLYCAN HYDROLASE FLGJ"/>
    <property type="match status" value="1"/>
</dbReference>
<dbReference type="InterPro" id="IPR002901">
    <property type="entry name" value="MGlyc_endo_b_GlcNAc-like_dom"/>
</dbReference>
<sequence length="604" mass="67394">MKKDKWFICILSTTLLFPSYTVYEVHAETAKTVSENAQTDDTKISKDRQTSKDTNDTSKETVNGSNADSKYKDAKYLSTTHDTALEKLSTDYFSNPFLLFTSQPVTTTFWGNWLTPTYAETSSTGETRTHDAHPLTQQSLQTSNQKTPINHATTQNGTLTSSQDSHPLPQRDQKVADELDSITASIQSETSSQLTEDTSSRSEETDSTDAHSKTTPTNEHRSTTQANDRDIEALLDEYSEKSQKQRQLTNPQLPSDVDIEQSEVPKQSFDNELKQSNMRSTATFETRPNLSSPNTQSVDYQITENKATRDFIKSIAKEAHDIGQNENIYASVMIAQAILESDSGNSALAQAPYHNLFGIKGAYYGQSVTFNTLEDNGNSMYQIAAQFRSYPNQNAALKDYATLIKHGIDGNPTMYQPTWKSEARTYREATSHLSHTYATDTHYAEKLNSIIHHYDLTRFDKKAMPKSSEDDATYNETPMAFKTFTESGHSPYPHGQCTWYVYERMAQFGLPISGDLGDAHNWDNRAASKGYTISLTPTPHSAVVFEAGQLGADSHYGHVAFVEKVLSDGTIIISESNVKGLGVISYRTIDADDAQYLTYIKSNN</sequence>
<evidence type="ECO:0000256" key="3">
    <source>
        <dbReference type="SAM" id="MobiDB-lite"/>
    </source>
</evidence>
<name>A0ABY3PCW4_9STAP</name>
<dbReference type="NCBIfam" id="NF006360">
    <property type="entry name" value="PRK08581.1-2"/>
    <property type="match status" value="1"/>
</dbReference>
<feature type="compositionally biased region" description="Basic and acidic residues" evidence="3">
    <location>
        <begin position="40"/>
        <end position="59"/>
    </location>
</feature>
<dbReference type="InterPro" id="IPR051056">
    <property type="entry name" value="Glycosyl_Hydrolase_73"/>
</dbReference>
<dbReference type="RefSeq" id="WP_229292658.1">
    <property type="nucleotide sequence ID" value="NZ_CP086654.1"/>
</dbReference>
<evidence type="ECO:0000313" key="6">
    <source>
        <dbReference type="Proteomes" id="UP001197626"/>
    </source>
</evidence>
<feature type="domain" description="Peptidase C51" evidence="4">
    <location>
        <begin position="472"/>
        <end position="601"/>
    </location>
</feature>
<dbReference type="PANTHER" id="PTHR33308">
    <property type="entry name" value="PEPTIDOGLYCAN HYDROLASE FLGJ"/>
    <property type="match status" value="1"/>
</dbReference>
<evidence type="ECO:0000256" key="2">
    <source>
        <dbReference type="ARBA" id="ARBA00022801"/>
    </source>
</evidence>
<comment type="similarity">
    <text evidence="1">In the N-terminal section; belongs to the N-acetylmuramoyl-L-alanine amidase 2 family.</text>
</comment>
<dbReference type="SMART" id="SM00047">
    <property type="entry name" value="LYZ2"/>
    <property type="match status" value="1"/>
</dbReference>
<dbReference type="Pfam" id="PF01832">
    <property type="entry name" value="Glucosaminidase"/>
    <property type="match status" value="1"/>
</dbReference>
<proteinExistence type="inferred from homology"/>
<dbReference type="InterPro" id="IPR038765">
    <property type="entry name" value="Papain-like_cys_pep_sf"/>
</dbReference>
<dbReference type="PROSITE" id="PS50911">
    <property type="entry name" value="CHAP"/>
    <property type="match status" value="1"/>
</dbReference>
<keyword evidence="2" id="KW-0378">Hydrolase</keyword>
<dbReference type="Gene3D" id="1.10.530.10">
    <property type="match status" value="1"/>
</dbReference>
<feature type="region of interest" description="Disordered" evidence="3">
    <location>
        <begin position="138"/>
        <end position="170"/>
    </location>
</feature>
<dbReference type="SUPFAM" id="SSF54001">
    <property type="entry name" value="Cysteine proteinases"/>
    <property type="match status" value="1"/>
</dbReference>
<keyword evidence="6" id="KW-1185">Reference proteome</keyword>
<evidence type="ECO:0000259" key="4">
    <source>
        <dbReference type="PROSITE" id="PS50911"/>
    </source>
</evidence>
<feature type="region of interest" description="Disordered" evidence="3">
    <location>
        <begin position="186"/>
        <end position="296"/>
    </location>
</feature>
<evidence type="ECO:0000313" key="5">
    <source>
        <dbReference type="EMBL" id="UEX90161.1"/>
    </source>
</evidence>
<feature type="region of interest" description="Disordered" evidence="3">
    <location>
        <begin position="32"/>
        <end position="68"/>
    </location>
</feature>
<feature type="compositionally biased region" description="Polar residues" evidence="3">
    <location>
        <begin position="138"/>
        <end position="165"/>
    </location>
</feature>
<dbReference type="Gene3D" id="4.10.80.30">
    <property type="entry name" value="DNA polymerase, domain 6"/>
    <property type="match status" value="1"/>
</dbReference>
<dbReference type="Gene3D" id="3.90.1720.10">
    <property type="entry name" value="endopeptidase domain like (from Nostoc punctiforme)"/>
    <property type="match status" value="1"/>
</dbReference>
<dbReference type="Proteomes" id="UP001197626">
    <property type="component" value="Chromosome"/>
</dbReference>
<accession>A0ABY3PCW4</accession>
<protein>
    <submittedName>
        <fullName evidence="5">Amidase domain-containing protein</fullName>
    </submittedName>
</protein>
<evidence type="ECO:0000256" key="1">
    <source>
        <dbReference type="ARBA" id="ARBA00006088"/>
    </source>
</evidence>
<feature type="compositionally biased region" description="Basic and acidic residues" evidence="3">
    <location>
        <begin position="198"/>
        <end position="243"/>
    </location>
</feature>
<dbReference type="Pfam" id="PF05257">
    <property type="entry name" value="CHAP"/>
    <property type="match status" value="1"/>
</dbReference>